<dbReference type="PANTHER" id="PTHR43197">
    <property type="entry name" value="UTP--GLUCOSE-1-PHOSPHATE URIDYLYLTRANSFERASE"/>
    <property type="match status" value="1"/>
</dbReference>
<sequence>MIRKAVLPVAGFGTRMLPVTKVIPKELLPLLNRPVIEYVVDEVIASGFDSLIFVISYGKEAILDYFDVDLGLKQFLAERKKEALLKLVEEVEEKIKYLSSIRQKVPQGLGHAVLMTERLVGDEPFAVVLGDDLVDSEIPCLKQMTEIYLTLSAKAKQHSLIALEEVPWEDVSKYGIIEGEKIREDLLLVKRVVEKPSPEDAPSNLSIIGRYIFDPVIFRFLKEIPKSSGEYQLTDAIQAMIDAGFPVYGYLFQGIRLDTGNPKGFFKATLHYALKDPHLREVLQEFCAKL</sequence>
<evidence type="ECO:0000256" key="8">
    <source>
        <dbReference type="ARBA" id="ARBA00032341"/>
    </source>
</evidence>
<accession>A0A832LVC9</accession>
<dbReference type="CDD" id="cd02541">
    <property type="entry name" value="UGPase_prokaryotic"/>
    <property type="match status" value="1"/>
</dbReference>
<dbReference type="PANTHER" id="PTHR43197:SF1">
    <property type="entry name" value="UTP--GLUCOSE-1-PHOSPHATE URIDYLYLTRANSFERASE"/>
    <property type="match status" value="1"/>
</dbReference>
<dbReference type="InterPro" id="IPR029044">
    <property type="entry name" value="Nucleotide-diphossugar_trans"/>
</dbReference>
<keyword evidence="5 11" id="KW-0548">Nucleotidyltransferase</keyword>
<dbReference type="EMBL" id="DSZU01000004">
    <property type="protein sequence ID" value="HGV54497.1"/>
    <property type="molecule type" value="Genomic_DNA"/>
</dbReference>
<name>A0A832LVC9_9BACT</name>
<dbReference type="InterPro" id="IPR005835">
    <property type="entry name" value="NTP_transferase_dom"/>
</dbReference>
<evidence type="ECO:0000256" key="6">
    <source>
        <dbReference type="ARBA" id="ARBA00031455"/>
    </source>
</evidence>
<dbReference type="Pfam" id="PF00483">
    <property type="entry name" value="NTP_transferase"/>
    <property type="match status" value="1"/>
</dbReference>
<protein>
    <recommendedName>
        <fullName evidence="3">UTP--glucose-1-phosphate uridylyltransferase</fullName>
        <ecNumber evidence="2">2.7.7.9</ecNumber>
    </recommendedName>
    <alternativeName>
        <fullName evidence="6">Alpha-D-glucosyl-1-phosphate uridylyltransferase</fullName>
    </alternativeName>
    <alternativeName>
        <fullName evidence="7">UDP-glucose pyrophosphorylase</fullName>
    </alternativeName>
    <alternativeName>
        <fullName evidence="8">Uridine diphosphoglucose pyrophosphorylase</fullName>
    </alternativeName>
</protein>
<evidence type="ECO:0000256" key="1">
    <source>
        <dbReference type="ARBA" id="ARBA00006890"/>
    </source>
</evidence>
<proteinExistence type="inferred from homology"/>
<evidence type="ECO:0000256" key="9">
    <source>
        <dbReference type="ARBA" id="ARBA00048128"/>
    </source>
</evidence>
<reference evidence="11" key="1">
    <citation type="journal article" date="2020" name="mSystems">
        <title>Genome- and Community-Level Interaction Insights into Carbon Utilization and Element Cycling Functions of Hydrothermarchaeota in Hydrothermal Sediment.</title>
        <authorList>
            <person name="Zhou Z."/>
            <person name="Liu Y."/>
            <person name="Xu W."/>
            <person name="Pan J."/>
            <person name="Luo Z.H."/>
            <person name="Li M."/>
        </authorList>
    </citation>
    <scope>NUCLEOTIDE SEQUENCE [LARGE SCALE GENOMIC DNA]</scope>
    <source>
        <strain evidence="11">SpSt-605</strain>
    </source>
</reference>
<evidence type="ECO:0000256" key="5">
    <source>
        <dbReference type="ARBA" id="ARBA00022695"/>
    </source>
</evidence>
<feature type="domain" description="Nucleotidyl transferase" evidence="10">
    <location>
        <begin position="5"/>
        <end position="272"/>
    </location>
</feature>
<dbReference type="EC" id="2.7.7.9" evidence="2"/>
<comment type="catalytic activity">
    <reaction evidence="9">
        <text>alpha-D-glucose 1-phosphate + UTP + H(+) = UDP-alpha-D-glucose + diphosphate</text>
        <dbReference type="Rhea" id="RHEA:19889"/>
        <dbReference type="ChEBI" id="CHEBI:15378"/>
        <dbReference type="ChEBI" id="CHEBI:33019"/>
        <dbReference type="ChEBI" id="CHEBI:46398"/>
        <dbReference type="ChEBI" id="CHEBI:58601"/>
        <dbReference type="ChEBI" id="CHEBI:58885"/>
        <dbReference type="EC" id="2.7.7.9"/>
    </reaction>
</comment>
<dbReference type="AlphaFoldDB" id="A0A832LVC9"/>
<organism evidence="11">
    <name type="scientific">Caldimicrobium thiodismutans</name>
    <dbReference type="NCBI Taxonomy" id="1653476"/>
    <lineage>
        <taxon>Bacteria</taxon>
        <taxon>Pseudomonadati</taxon>
        <taxon>Thermodesulfobacteriota</taxon>
        <taxon>Thermodesulfobacteria</taxon>
        <taxon>Thermodesulfobacteriales</taxon>
        <taxon>Thermodesulfobacteriaceae</taxon>
        <taxon>Caldimicrobium</taxon>
    </lineage>
</organism>
<dbReference type="SUPFAM" id="SSF53448">
    <property type="entry name" value="Nucleotide-diphospho-sugar transferases"/>
    <property type="match status" value="1"/>
</dbReference>
<gene>
    <name evidence="11" type="ORF">ENT73_00220</name>
</gene>
<comment type="similarity">
    <text evidence="1">Belongs to the UDPGP type 2 family.</text>
</comment>
<evidence type="ECO:0000256" key="7">
    <source>
        <dbReference type="ARBA" id="ARBA00031959"/>
    </source>
</evidence>
<evidence type="ECO:0000256" key="4">
    <source>
        <dbReference type="ARBA" id="ARBA00022679"/>
    </source>
</evidence>
<keyword evidence="4 11" id="KW-0808">Transferase</keyword>
<evidence type="ECO:0000259" key="10">
    <source>
        <dbReference type="Pfam" id="PF00483"/>
    </source>
</evidence>
<dbReference type="GO" id="GO:0003983">
    <property type="term" value="F:UTP:glucose-1-phosphate uridylyltransferase activity"/>
    <property type="evidence" value="ECO:0007669"/>
    <property type="project" value="UniProtKB-EC"/>
</dbReference>
<dbReference type="Gene3D" id="3.90.550.10">
    <property type="entry name" value="Spore Coat Polysaccharide Biosynthesis Protein SpsA, Chain A"/>
    <property type="match status" value="1"/>
</dbReference>
<comment type="caution">
    <text evidence="11">The sequence shown here is derived from an EMBL/GenBank/DDBJ whole genome shotgun (WGS) entry which is preliminary data.</text>
</comment>
<evidence type="ECO:0000256" key="3">
    <source>
        <dbReference type="ARBA" id="ARBA00019048"/>
    </source>
</evidence>
<evidence type="ECO:0000256" key="2">
    <source>
        <dbReference type="ARBA" id="ARBA00012415"/>
    </source>
</evidence>
<dbReference type="InterPro" id="IPR005771">
    <property type="entry name" value="GalU_uridylyltTrfase_bac/arc"/>
</dbReference>
<dbReference type="GO" id="GO:0006011">
    <property type="term" value="P:UDP-alpha-D-glucose metabolic process"/>
    <property type="evidence" value="ECO:0007669"/>
    <property type="project" value="InterPro"/>
</dbReference>
<evidence type="ECO:0000313" key="11">
    <source>
        <dbReference type="EMBL" id="HGV54497.1"/>
    </source>
</evidence>